<dbReference type="PROSITE" id="PS51257">
    <property type="entry name" value="PROKAR_LIPOPROTEIN"/>
    <property type="match status" value="1"/>
</dbReference>
<evidence type="ECO:0000256" key="1">
    <source>
        <dbReference type="SAM" id="MobiDB-lite"/>
    </source>
</evidence>
<feature type="region of interest" description="Disordered" evidence="1">
    <location>
        <begin position="32"/>
        <end position="81"/>
    </location>
</feature>
<reference evidence="2 3" key="1">
    <citation type="submission" date="2018-10" db="EMBL/GenBank/DDBJ databases">
        <title>Sequencing the genomes of 1000 actinobacteria strains.</title>
        <authorList>
            <person name="Klenk H.-P."/>
        </authorList>
    </citation>
    <scope>NUCLEOTIDE SEQUENCE [LARGE SCALE GENOMIC DNA]</scope>
    <source>
        <strain evidence="2 3">DSM 44267</strain>
    </source>
</reference>
<protein>
    <submittedName>
        <fullName evidence="2">Uncharacterized protein</fullName>
    </submittedName>
</protein>
<name>A0A495Y306_9MICO</name>
<evidence type="ECO:0000313" key="2">
    <source>
        <dbReference type="EMBL" id="RKT79825.1"/>
    </source>
</evidence>
<dbReference type="EMBL" id="RBXT01000001">
    <property type="protein sequence ID" value="RKT79825.1"/>
    <property type="molecule type" value="Genomic_DNA"/>
</dbReference>
<evidence type="ECO:0000313" key="3">
    <source>
        <dbReference type="Proteomes" id="UP000278440"/>
    </source>
</evidence>
<dbReference type="Proteomes" id="UP000278440">
    <property type="component" value="Unassembled WGS sequence"/>
</dbReference>
<comment type="caution">
    <text evidence="2">The sequence shown here is derived from an EMBL/GenBank/DDBJ whole genome shotgun (WGS) entry which is preliminary data.</text>
</comment>
<feature type="region of interest" description="Disordered" evidence="1">
    <location>
        <begin position="157"/>
        <end position="180"/>
    </location>
</feature>
<proteinExistence type="predicted"/>
<keyword evidence="3" id="KW-1185">Reference proteome</keyword>
<organism evidence="2 3">
    <name type="scientific">Terracoccus luteus</name>
    <dbReference type="NCBI Taxonomy" id="53356"/>
    <lineage>
        <taxon>Bacteria</taxon>
        <taxon>Bacillati</taxon>
        <taxon>Actinomycetota</taxon>
        <taxon>Actinomycetes</taxon>
        <taxon>Micrococcales</taxon>
        <taxon>Intrasporangiaceae</taxon>
        <taxon>Terracoccus</taxon>
    </lineage>
</organism>
<dbReference type="AlphaFoldDB" id="A0A495Y306"/>
<feature type="compositionally biased region" description="Gly residues" evidence="1">
    <location>
        <begin position="57"/>
        <end position="81"/>
    </location>
</feature>
<gene>
    <name evidence="2" type="ORF">DFJ68_3303</name>
</gene>
<sequence>MDGMGAKGLASGLAVCALALGGCASVLPDDGSGAPGGDTASTAPADPDGSDGSGSPTAGGGVGGLDGLGDPGVGGVQGGDVGGAGRGSAAPIFPLTVHRTGGIAGFDDRLTLRADGRVIVNTLSVHDRLCTLSGATRSQMMTALEILKVDPLAPGGLGVSGQGSDDGVPAGGGDLDGSNGPSDPIVVTVTDHHGRVVDLSDASLGSVSTMVNGLLTDVTLTTPAVTSCTTPTTPPAS</sequence>
<accession>A0A495Y306</accession>